<protein>
    <submittedName>
        <fullName evidence="4">DUF3437 domain-containing protein</fullName>
    </submittedName>
</protein>
<evidence type="ECO:0000313" key="2">
    <source>
        <dbReference type="EMBL" id="VDL57950.1"/>
    </source>
</evidence>
<evidence type="ECO:0000313" key="4">
    <source>
        <dbReference type="WBParaSite" id="HDID_0000563401-mRNA-1"/>
    </source>
</evidence>
<evidence type="ECO:0000259" key="1">
    <source>
        <dbReference type="Pfam" id="PF11919"/>
    </source>
</evidence>
<dbReference type="Pfam" id="PF11919">
    <property type="entry name" value="PSME4_C"/>
    <property type="match status" value="1"/>
</dbReference>
<organism evidence="4">
    <name type="scientific">Hymenolepis diminuta</name>
    <name type="common">Rat tapeworm</name>
    <dbReference type="NCBI Taxonomy" id="6216"/>
    <lineage>
        <taxon>Eukaryota</taxon>
        <taxon>Metazoa</taxon>
        <taxon>Spiralia</taxon>
        <taxon>Lophotrochozoa</taxon>
        <taxon>Platyhelminthes</taxon>
        <taxon>Cestoda</taxon>
        <taxon>Eucestoda</taxon>
        <taxon>Cyclophyllidea</taxon>
        <taxon>Hymenolepididae</taxon>
        <taxon>Hymenolepis</taxon>
    </lineage>
</organism>
<dbReference type="PANTHER" id="PTHR32170">
    <property type="entry name" value="PROTEASOME ACTIVATOR COMPLEX SUBUNIT 4"/>
    <property type="match status" value="1"/>
</dbReference>
<evidence type="ECO:0000313" key="3">
    <source>
        <dbReference type="Proteomes" id="UP000274504"/>
    </source>
</evidence>
<dbReference type="GO" id="GO:0016504">
    <property type="term" value="F:peptidase activator activity"/>
    <property type="evidence" value="ECO:0007669"/>
    <property type="project" value="InterPro"/>
</dbReference>
<accession>A0A0R3SL19</accession>
<reference evidence="4" key="1">
    <citation type="submission" date="2017-02" db="UniProtKB">
        <authorList>
            <consortium name="WormBaseParasite"/>
        </authorList>
    </citation>
    <scope>IDENTIFICATION</scope>
</reference>
<dbReference type="InterPro" id="IPR021843">
    <property type="entry name" value="PSME4_C"/>
</dbReference>
<dbReference type="InterPro" id="IPR016024">
    <property type="entry name" value="ARM-type_fold"/>
</dbReference>
<feature type="domain" description="Proteasome activator complex subunit 4 C-terminal" evidence="1">
    <location>
        <begin position="252"/>
        <end position="331"/>
    </location>
</feature>
<dbReference type="WBParaSite" id="HDID_0000563401-mRNA-1">
    <property type="protein sequence ID" value="HDID_0000563401-mRNA-1"/>
    <property type="gene ID" value="HDID_0000563401"/>
</dbReference>
<dbReference type="Proteomes" id="UP000274504">
    <property type="component" value="Unassembled WGS sequence"/>
</dbReference>
<dbReference type="GO" id="GO:0010499">
    <property type="term" value="P:proteasomal ubiquitin-independent protein catabolic process"/>
    <property type="evidence" value="ECO:0007669"/>
    <property type="project" value="TreeGrafter"/>
</dbReference>
<dbReference type="GO" id="GO:0005634">
    <property type="term" value="C:nucleus"/>
    <property type="evidence" value="ECO:0007669"/>
    <property type="project" value="TreeGrafter"/>
</dbReference>
<gene>
    <name evidence="2" type="ORF">HDID_LOCUS5632</name>
</gene>
<name>A0A0R3SL19_HYMDI</name>
<proteinExistence type="predicted"/>
<dbReference type="OrthoDB" id="17907at2759"/>
<dbReference type="GO" id="GO:0070628">
    <property type="term" value="F:proteasome binding"/>
    <property type="evidence" value="ECO:0007669"/>
    <property type="project" value="InterPro"/>
</dbReference>
<sequence length="336" mass="38549">MAVLLLKDVLPSAASFALQNELLSKAAERITPATEELINFPHQIKEFIEKGITPRVLAMVDFLTTIVSSVYPIYVLPNFSSESTFNILCRLAPLLADYVPIMIRDKNNCRIGTRIFEALSLTFESTIIGHTNADLEINQANKMLEFLEAFLLHADCQTRNFGLETMRMIGIPYSTFWKRSDAVDVLRCRLKNCLCKLLEDSSINVAKAACRELSYALKYNMIGYDEEWFRELKEQIRTNETKPEQETEEDILRRRGGVLGLRSIIQAHASNVPDYLPEVITEVAKHAGDPEPIGQIATETMDMYYYSVFRFLTLWDRRKFSAKQHEIIESFISREK</sequence>
<reference evidence="2 3" key="2">
    <citation type="submission" date="2018-11" db="EMBL/GenBank/DDBJ databases">
        <authorList>
            <consortium name="Pathogen Informatics"/>
        </authorList>
    </citation>
    <scope>NUCLEOTIDE SEQUENCE [LARGE SCALE GENOMIC DNA]</scope>
</reference>
<dbReference type="EMBL" id="UYSG01003113">
    <property type="protein sequence ID" value="VDL57950.1"/>
    <property type="molecule type" value="Genomic_DNA"/>
</dbReference>
<dbReference type="AlphaFoldDB" id="A0A0R3SL19"/>
<dbReference type="SUPFAM" id="SSF48371">
    <property type="entry name" value="ARM repeat"/>
    <property type="match status" value="1"/>
</dbReference>
<dbReference type="GO" id="GO:0005829">
    <property type="term" value="C:cytosol"/>
    <property type="evidence" value="ECO:0007669"/>
    <property type="project" value="TreeGrafter"/>
</dbReference>
<dbReference type="STRING" id="6216.A0A0R3SL19"/>
<dbReference type="InterPro" id="IPR035309">
    <property type="entry name" value="PSME4"/>
</dbReference>
<dbReference type="PANTHER" id="PTHR32170:SF3">
    <property type="entry name" value="PROTEASOME ACTIVATOR COMPLEX SUBUNIT 4"/>
    <property type="match status" value="1"/>
</dbReference>